<keyword evidence="2" id="KW-1185">Reference proteome</keyword>
<sequence>MKGIHCIALAAFLVHAQGQANEADIALGQQWARCAQKAKIFSKASKGAEEAKKWKEIAAVHFIYAEAAMGSEAVQTEMLKTEADFAVSSALTNKGTATAYLSSHSKQAAADIDACVVSLGQHGSRFGTKVDQLLKEFKARESRPN</sequence>
<dbReference type="AlphaFoldDB" id="A0A4R6RIM0"/>
<gene>
    <name evidence="1" type="ORF">EV672_10266</name>
</gene>
<accession>A0A4R6RIM0</accession>
<dbReference type="Proteomes" id="UP000294593">
    <property type="component" value="Unassembled WGS sequence"/>
</dbReference>
<reference evidence="1 2" key="1">
    <citation type="submission" date="2019-03" db="EMBL/GenBank/DDBJ databases">
        <title>Genomic Encyclopedia of Type Strains, Phase IV (KMG-IV): sequencing the most valuable type-strain genomes for metagenomic binning, comparative biology and taxonomic classification.</title>
        <authorList>
            <person name="Goeker M."/>
        </authorList>
    </citation>
    <scope>NUCLEOTIDE SEQUENCE [LARGE SCALE GENOMIC DNA]</scope>
    <source>
        <strain evidence="1 2">DSM 11901</strain>
    </source>
</reference>
<dbReference type="EMBL" id="SNXW01000002">
    <property type="protein sequence ID" value="TDP85717.1"/>
    <property type="molecule type" value="Genomic_DNA"/>
</dbReference>
<evidence type="ECO:0000313" key="2">
    <source>
        <dbReference type="Proteomes" id="UP000294593"/>
    </source>
</evidence>
<comment type="caution">
    <text evidence="1">The sequence shown here is derived from an EMBL/GenBank/DDBJ whole genome shotgun (WGS) entry which is preliminary data.</text>
</comment>
<name>A0A4R6RIM0_9BURK</name>
<dbReference type="RefSeq" id="WP_133606618.1">
    <property type="nucleotide sequence ID" value="NZ_SNXW01000002.1"/>
</dbReference>
<proteinExistence type="predicted"/>
<protein>
    <submittedName>
        <fullName evidence="1">Uncharacterized protein</fullName>
    </submittedName>
</protein>
<organism evidence="1 2">
    <name type="scientific">Aquabacterium commune</name>
    <dbReference type="NCBI Taxonomy" id="70586"/>
    <lineage>
        <taxon>Bacteria</taxon>
        <taxon>Pseudomonadati</taxon>
        <taxon>Pseudomonadota</taxon>
        <taxon>Betaproteobacteria</taxon>
        <taxon>Burkholderiales</taxon>
        <taxon>Aquabacterium</taxon>
    </lineage>
</organism>
<evidence type="ECO:0000313" key="1">
    <source>
        <dbReference type="EMBL" id="TDP85717.1"/>
    </source>
</evidence>